<evidence type="ECO:0000313" key="1">
    <source>
        <dbReference type="EMBL" id="GBM49743.1"/>
    </source>
</evidence>
<keyword evidence="2" id="KW-1185">Reference proteome</keyword>
<dbReference type="Proteomes" id="UP000499080">
    <property type="component" value="Unassembled WGS sequence"/>
</dbReference>
<gene>
    <name evidence="1" type="ORF">AVEN_36361_1</name>
</gene>
<sequence>MTVMFSERNKGLEIINPTNNLSPGHGSTPLEGGTYYHWLEVFDPTLLLYSQEKRVPAYLSDGHSSVYSVPPTGTQIACTLAASLIFLILACHDKLDVETLQQTSCKVTKHNRPTHFQNKFAVKLL</sequence>
<protein>
    <submittedName>
        <fullName evidence="1">Uncharacterized protein</fullName>
    </submittedName>
</protein>
<accession>A0A4Y2G827</accession>
<reference evidence="1 2" key="1">
    <citation type="journal article" date="2019" name="Sci. Rep.">
        <title>Orb-weaving spider Araneus ventricosus genome elucidates the spidroin gene catalogue.</title>
        <authorList>
            <person name="Kono N."/>
            <person name="Nakamura H."/>
            <person name="Ohtoshi R."/>
            <person name="Moran D.A.P."/>
            <person name="Shinohara A."/>
            <person name="Yoshida Y."/>
            <person name="Fujiwara M."/>
            <person name="Mori M."/>
            <person name="Tomita M."/>
            <person name="Arakawa K."/>
        </authorList>
    </citation>
    <scope>NUCLEOTIDE SEQUENCE [LARGE SCALE GENOMIC DNA]</scope>
</reference>
<dbReference type="AlphaFoldDB" id="A0A4Y2G827"/>
<dbReference type="EMBL" id="BGPR01001270">
    <property type="protein sequence ID" value="GBM49743.1"/>
    <property type="molecule type" value="Genomic_DNA"/>
</dbReference>
<name>A0A4Y2G827_ARAVE</name>
<organism evidence="1 2">
    <name type="scientific">Araneus ventricosus</name>
    <name type="common">Orbweaver spider</name>
    <name type="synonym">Epeira ventricosa</name>
    <dbReference type="NCBI Taxonomy" id="182803"/>
    <lineage>
        <taxon>Eukaryota</taxon>
        <taxon>Metazoa</taxon>
        <taxon>Ecdysozoa</taxon>
        <taxon>Arthropoda</taxon>
        <taxon>Chelicerata</taxon>
        <taxon>Arachnida</taxon>
        <taxon>Araneae</taxon>
        <taxon>Araneomorphae</taxon>
        <taxon>Entelegynae</taxon>
        <taxon>Araneoidea</taxon>
        <taxon>Araneidae</taxon>
        <taxon>Araneus</taxon>
    </lineage>
</organism>
<evidence type="ECO:0000313" key="2">
    <source>
        <dbReference type="Proteomes" id="UP000499080"/>
    </source>
</evidence>
<comment type="caution">
    <text evidence="1">The sequence shown here is derived from an EMBL/GenBank/DDBJ whole genome shotgun (WGS) entry which is preliminary data.</text>
</comment>
<proteinExistence type="predicted"/>